<evidence type="ECO:0000259" key="2">
    <source>
        <dbReference type="Pfam" id="PF14200"/>
    </source>
</evidence>
<sequence length="584" mass="63971">MPPNKELATLSPAMTTHPADWSSPPRYDEDSASTRNDNTSDTVLKSKKPASTPRYVYYRLYAPDGMLACKKHDQNRFIGRIKATSVPPPHTVASLKRALVQAEELPDPDGDLTQLFLATEAKAAMVPSARVDIMNGNIGATSQTPMALVFLINPQPSLQVLDDNDETLPTVYYRLYNSGGEESSLRSFEADEPALGRVERESIAPPRSALSVKRRIAKVEGKSIYRLADLFTDVTADQARPSDSLVDQTCGSSTMNPIMFVLPGHRSGVYNRSTQIAALHPNVNPSNILGVNKALPEGIYSVTNSRRSVVMELAHGGSANGTPVQAWANAGPADMANLNQLWLVQLTSSGYYSFRNLRGGTYMELCGGNSANHTEMFGYESQGLNGGTSANQEWEVIQAEGFYKIRNRKSQTYVNLSGGGSSNGTQIMGFADTTGTSGEQDELWKFTLRSVTLSDVLTALEESKHRFDDMLIVSKDRFFYIPDRALLANIWRDSSLVSQLRNSVFSDQAELVLAFKAEVVSWAAQNIKADNISLLCGFICPEGNSEACNWTFNQEHSCMLFLSPMNGSPVAYGNEHSSSSWGFF</sequence>
<dbReference type="InterPro" id="IPR000772">
    <property type="entry name" value="Ricin_B_lectin"/>
</dbReference>
<gene>
    <name evidence="4" type="ORF">DFH07DRAFT_786576</name>
</gene>
<dbReference type="PROSITE" id="PS50231">
    <property type="entry name" value="RICIN_B_LECTIN"/>
    <property type="match status" value="1"/>
</dbReference>
<proteinExistence type="predicted"/>
<dbReference type="Gene3D" id="3.30.460.70">
    <property type="match status" value="1"/>
</dbReference>
<dbReference type="Gene3D" id="2.80.10.50">
    <property type="match status" value="1"/>
</dbReference>
<reference evidence="4" key="1">
    <citation type="submission" date="2023-03" db="EMBL/GenBank/DDBJ databases">
        <title>Massive genome expansion in bonnet fungi (Mycena s.s.) driven by repeated elements and novel gene families across ecological guilds.</title>
        <authorList>
            <consortium name="Lawrence Berkeley National Laboratory"/>
            <person name="Harder C.B."/>
            <person name="Miyauchi S."/>
            <person name="Viragh M."/>
            <person name="Kuo A."/>
            <person name="Thoen E."/>
            <person name="Andreopoulos B."/>
            <person name="Lu D."/>
            <person name="Skrede I."/>
            <person name="Drula E."/>
            <person name="Henrissat B."/>
            <person name="Morin E."/>
            <person name="Kohler A."/>
            <person name="Barry K."/>
            <person name="LaButti K."/>
            <person name="Morin E."/>
            <person name="Salamov A."/>
            <person name="Lipzen A."/>
            <person name="Mereny Z."/>
            <person name="Hegedus B."/>
            <person name="Baldrian P."/>
            <person name="Stursova M."/>
            <person name="Weitz H."/>
            <person name="Taylor A."/>
            <person name="Grigoriev I.V."/>
            <person name="Nagy L.G."/>
            <person name="Martin F."/>
            <person name="Kauserud H."/>
        </authorList>
    </citation>
    <scope>NUCLEOTIDE SEQUENCE</scope>
    <source>
        <strain evidence="4">CBHHK188m</strain>
    </source>
</reference>
<feature type="region of interest" description="Disordered" evidence="1">
    <location>
        <begin position="1"/>
        <end position="46"/>
    </location>
</feature>
<dbReference type="SUPFAM" id="SSF54001">
    <property type="entry name" value="Cysteine proteinases"/>
    <property type="match status" value="1"/>
</dbReference>
<feature type="compositionally biased region" description="Polar residues" evidence="1">
    <location>
        <begin position="33"/>
        <end position="43"/>
    </location>
</feature>
<dbReference type="AlphaFoldDB" id="A0AAD7KHT7"/>
<evidence type="ECO:0000256" key="1">
    <source>
        <dbReference type="SAM" id="MobiDB-lite"/>
    </source>
</evidence>
<dbReference type="InterPro" id="IPR035992">
    <property type="entry name" value="Ricin_B-like_lectins"/>
</dbReference>
<comment type="caution">
    <text evidence="4">The sequence shown here is derived from an EMBL/GenBank/DDBJ whole genome shotgun (WGS) entry which is preliminary data.</text>
</comment>
<evidence type="ECO:0008006" key="6">
    <source>
        <dbReference type="Google" id="ProtNLM"/>
    </source>
</evidence>
<dbReference type="InterPro" id="IPR038765">
    <property type="entry name" value="Papain-like_cys_pep_sf"/>
</dbReference>
<keyword evidence="5" id="KW-1185">Reference proteome</keyword>
<dbReference type="Pfam" id="PF18021">
    <property type="entry name" value="Agglutinin_C"/>
    <property type="match status" value="1"/>
</dbReference>
<evidence type="ECO:0000313" key="5">
    <source>
        <dbReference type="Proteomes" id="UP001215280"/>
    </source>
</evidence>
<dbReference type="Proteomes" id="UP001215280">
    <property type="component" value="Unassembled WGS sequence"/>
</dbReference>
<feature type="domain" description="Ricin B lectin" evidence="2">
    <location>
        <begin position="339"/>
        <end position="428"/>
    </location>
</feature>
<dbReference type="InterPro" id="IPR040600">
    <property type="entry name" value="Agglutinin_C"/>
</dbReference>
<evidence type="ECO:0000259" key="3">
    <source>
        <dbReference type="Pfam" id="PF18021"/>
    </source>
</evidence>
<organism evidence="4 5">
    <name type="scientific">Mycena maculata</name>
    <dbReference type="NCBI Taxonomy" id="230809"/>
    <lineage>
        <taxon>Eukaryota</taxon>
        <taxon>Fungi</taxon>
        <taxon>Dikarya</taxon>
        <taxon>Basidiomycota</taxon>
        <taxon>Agaricomycotina</taxon>
        <taxon>Agaricomycetes</taxon>
        <taxon>Agaricomycetidae</taxon>
        <taxon>Agaricales</taxon>
        <taxon>Marasmiineae</taxon>
        <taxon>Mycenaceae</taxon>
        <taxon>Mycena</taxon>
    </lineage>
</organism>
<name>A0AAD7KHT7_9AGAR</name>
<evidence type="ECO:0000313" key="4">
    <source>
        <dbReference type="EMBL" id="KAJ7785044.1"/>
    </source>
</evidence>
<dbReference type="SUPFAM" id="SSF50370">
    <property type="entry name" value="Ricin B-like lectins"/>
    <property type="match status" value="1"/>
</dbReference>
<protein>
    <recommendedName>
        <fullName evidence="6">Ricin B lectin domain-containing protein</fullName>
    </recommendedName>
</protein>
<feature type="domain" description="Agglutinin C-terminal" evidence="3">
    <location>
        <begin position="480"/>
        <end position="567"/>
    </location>
</feature>
<dbReference type="EMBL" id="JARJLG010000001">
    <property type="protein sequence ID" value="KAJ7785044.1"/>
    <property type="molecule type" value="Genomic_DNA"/>
</dbReference>
<accession>A0AAD7KHT7</accession>
<dbReference type="Pfam" id="PF14200">
    <property type="entry name" value="RicinB_lectin_2"/>
    <property type="match status" value="1"/>
</dbReference>